<comment type="caution">
    <text evidence="1">The sequence shown here is derived from an EMBL/GenBank/DDBJ whole genome shotgun (WGS) entry which is preliminary data.</text>
</comment>
<feature type="non-terminal residue" evidence="1">
    <location>
        <position position="1"/>
    </location>
</feature>
<evidence type="ECO:0000313" key="1">
    <source>
        <dbReference type="EMBL" id="GFA92689.1"/>
    </source>
</evidence>
<organism evidence="1">
    <name type="scientific">Tanacetum cinerariifolium</name>
    <name type="common">Dalmatian daisy</name>
    <name type="synonym">Chrysanthemum cinerariifolium</name>
    <dbReference type="NCBI Taxonomy" id="118510"/>
    <lineage>
        <taxon>Eukaryota</taxon>
        <taxon>Viridiplantae</taxon>
        <taxon>Streptophyta</taxon>
        <taxon>Embryophyta</taxon>
        <taxon>Tracheophyta</taxon>
        <taxon>Spermatophyta</taxon>
        <taxon>Magnoliopsida</taxon>
        <taxon>eudicotyledons</taxon>
        <taxon>Gunneridae</taxon>
        <taxon>Pentapetalae</taxon>
        <taxon>asterids</taxon>
        <taxon>campanulids</taxon>
        <taxon>Asterales</taxon>
        <taxon>Asteraceae</taxon>
        <taxon>Asteroideae</taxon>
        <taxon>Anthemideae</taxon>
        <taxon>Anthemidinae</taxon>
        <taxon>Tanacetum</taxon>
    </lineage>
</organism>
<dbReference type="EMBL" id="BKCJ010515677">
    <property type="protein sequence ID" value="GFA92689.1"/>
    <property type="molecule type" value="Genomic_DNA"/>
</dbReference>
<dbReference type="PANTHER" id="PTHR31385">
    <property type="entry name" value="PUTATIVE (DUF220)-RELATED"/>
    <property type="match status" value="1"/>
</dbReference>
<accession>A0A699KK94</accession>
<reference evidence="1" key="1">
    <citation type="journal article" date="2019" name="Sci. Rep.">
        <title>Draft genome of Tanacetum cinerariifolium, the natural source of mosquito coil.</title>
        <authorList>
            <person name="Yamashiro T."/>
            <person name="Shiraishi A."/>
            <person name="Satake H."/>
            <person name="Nakayama K."/>
        </authorList>
    </citation>
    <scope>NUCLEOTIDE SEQUENCE</scope>
</reference>
<gene>
    <name evidence="1" type="ORF">Tci_664661</name>
</gene>
<dbReference type="AlphaFoldDB" id="A0A699KK94"/>
<name>A0A699KK94_TANCI</name>
<sequence>VALQQLVEPTIVPPPPIYWYLRGITTRKVEMMINDLLDEAIRIKGVSATESNIHQELSSIELKLDEITDDKERWVLRRRKARRTIFLSKNSQRWHGKMSSPKVAKENKHQIRETEHLLKLLMSSFSVNQRLTKNTCHLIS</sequence>
<proteinExistence type="predicted"/>
<dbReference type="PANTHER" id="PTHR31385:SF1">
    <property type="entry name" value="PUTATIVE (DUF220)-RELATED"/>
    <property type="match status" value="1"/>
</dbReference>
<protein>
    <submittedName>
        <fullName evidence="1">Uncharacterized protein</fullName>
    </submittedName>
</protein>